<sequence>MWPEVLRQTLRDGRRGWLWWAGSLLAYTVLVLAFYPTVKNDPAISDIMKRLPESVRALFGTDLSTPAGYIGGRLFSLMPLLLSVFAGLTGSALIAGEEARGHLEFPLTHPLSRAALLLGRLLALLVMLAGLGVVLFAGTWLLGQVFQAPLPVGRVLETAALHTGGAWVFGALAFSIGAATGRAGLASGLGVGLGVALVVVHLLSAQVAALRNLAWLNPWTYALGDAPLTQAVAVTPLIVCLLVGFGCLSVVTPLFGRRDIGR</sequence>
<evidence type="ECO:0000313" key="3">
    <source>
        <dbReference type="Proteomes" id="UP000603865"/>
    </source>
</evidence>
<keyword evidence="1" id="KW-0812">Transmembrane</keyword>
<feature type="transmembrane region" description="Helical" evidence="1">
    <location>
        <begin position="160"/>
        <end position="179"/>
    </location>
</feature>
<feature type="transmembrane region" description="Helical" evidence="1">
    <location>
        <begin position="117"/>
        <end position="140"/>
    </location>
</feature>
<feature type="transmembrane region" description="Helical" evidence="1">
    <location>
        <begin position="74"/>
        <end position="96"/>
    </location>
</feature>
<dbReference type="Pfam" id="PF12679">
    <property type="entry name" value="ABC2_membrane_2"/>
    <property type="match status" value="1"/>
</dbReference>
<reference evidence="2" key="2">
    <citation type="submission" date="2020-09" db="EMBL/GenBank/DDBJ databases">
        <authorList>
            <person name="Sun Q."/>
            <person name="Ohkuma M."/>
        </authorList>
    </citation>
    <scope>NUCLEOTIDE SEQUENCE</scope>
    <source>
        <strain evidence="2">JCM 31311</strain>
    </source>
</reference>
<feature type="transmembrane region" description="Helical" evidence="1">
    <location>
        <begin position="17"/>
        <end position="35"/>
    </location>
</feature>
<proteinExistence type="predicted"/>
<feature type="transmembrane region" description="Helical" evidence="1">
    <location>
        <begin position="231"/>
        <end position="256"/>
    </location>
</feature>
<evidence type="ECO:0000313" key="2">
    <source>
        <dbReference type="EMBL" id="GGR39510.1"/>
    </source>
</evidence>
<dbReference type="Proteomes" id="UP000603865">
    <property type="component" value="Unassembled WGS sequence"/>
</dbReference>
<dbReference type="AlphaFoldDB" id="A0A918FJP5"/>
<comment type="caution">
    <text evidence="2">The sequence shown here is derived from an EMBL/GenBank/DDBJ whole genome shotgun (WGS) entry which is preliminary data.</text>
</comment>
<dbReference type="GO" id="GO:0140359">
    <property type="term" value="F:ABC-type transporter activity"/>
    <property type="evidence" value="ECO:0007669"/>
    <property type="project" value="InterPro"/>
</dbReference>
<reference evidence="2" key="1">
    <citation type="journal article" date="2014" name="Int. J. Syst. Evol. Microbiol.">
        <title>Complete genome sequence of Corynebacterium casei LMG S-19264T (=DSM 44701T), isolated from a smear-ripened cheese.</title>
        <authorList>
            <consortium name="US DOE Joint Genome Institute (JGI-PGF)"/>
            <person name="Walter F."/>
            <person name="Albersmeier A."/>
            <person name="Kalinowski J."/>
            <person name="Ruckert C."/>
        </authorList>
    </citation>
    <scope>NUCLEOTIDE SEQUENCE</scope>
    <source>
        <strain evidence="2">JCM 31311</strain>
    </source>
</reference>
<name>A0A918FJP5_9DEIO</name>
<dbReference type="GO" id="GO:0005886">
    <property type="term" value="C:plasma membrane"/>
    <property type="evidence" value="ECO:0007669"/>
    <property type="project" value="UniProtKB-SubCell"/>
</dbReference>
<evidence type="ECO:0000256" key="1">
    <source>
        <dbReference type="SAM" id="Phobius"/>
    </source>
</evidence>
<dbReference type="RefSeq" id="WP_189093760.1">
    <property type="nucleotide sequence ID" value="NZ_BMQL01000096.1"/>
</dbReference>
<protein>
    <recommendedName>
        <fullName evidence="4">ABC transporter permease</fullName>
    </recommendedName>
</protein>
<keyword evidence="1" id="KW-1133">Transmembrane helix</keyword>
<keyword evidence="1" id="KW-0472">Membrane</keyword>
<evidence type="ECO:0008006" key="4">
    <source>
        <dbReference type="Google" id="ProtNLM"/>
    </source>
</evidence>
<dbReference type="EMBL" id="BMQL01000096">
    <property type="protein sequence ID" value="GGR39510.1"/>
    <property type="molecule type" value="Genomic_DNA"/>
</dbReference>
<accession>A0A918FJP5</accession>
<feature type="transmembrane region" description="Helical" evidence="1">
    <location>
        <begin position="191"/>
        <end position="211"/>
    </location>
</feature>
<gene>
    <name evidence="2" type="ORF">GCM10008957_55400</name>
</gene>
<organism evidence="2 3">
    <name type="scientific">Deinococcus ruber</name>
    <dbReference type="NCBI Taxonomy" id="1848197"/>
    <lineage>
        <taxon>Bacteria</taxon>
        <taxon>Thermotogati</taxon>
        <taxon>Deinococcota</taxon>
        <taxon>Deinococci</taxon>
        <taxon>Deinococcales</taxon>
        <taxon>Deinococcaceae</taxon>
        <taxon>Deinococcus</taxon>
    </lineage>
</organism>
<keyword evidence="3" id="KW-1185">Reference proteome</keyword>